<keyword evidence="2" id="KW-1133">Transmembrane helix</keyword>
<feature type="region of interest" description="Disordered" evidence="1">
    <location>
        <begin position="1"/>
        <end position="20"/>
    </location>
</feature>
<keyword evidence="2" id="KW-0812">Transmembrane</keyword>
<keyword evidence="4" id="KW-1185">Reference proteome</keyword>
<feature type="compositionally biased region" description="Polar residues" evidence="1">
    <location>
        <begin position="11"/>
        <end position="20"/>
    </location>
</feature>
<name>A0AAW1V8I5_9CUCU</name>
<keyword evidence="2" id="KW-0472">Membrane</keyword>
<evidence type="ECO:0000313" key="3">
    <source>
        <dbReference type="EMBL" id="KAK9889738.1"/>
    </source>
</evidence>
<proteinExistence type="predicted"/>
<dbReference type="Proteomes" id="UP001431783">
    <property type="component" value="Unassembled WGS sequence"/>
</dbReference>
<comment type="caution">
    <text evidence="3">The sequence shown here is derived from an EMBL/GenBank/DDBJ whole genome shotgun (WGS) entry which is preliminary data.</text>
</comment>
<evidence type="ECO:0000256" key="1">
    <source>
        <dbReference type="SAM" id="MobiDB-lite"/>
    </source>
</evidence>
<dbReference type="EMBL" id="JARQZJ010000123">
    <property type="protein sequence ID" value="KAK9889738.1"/>
    <property type="molecule type" value="Genomic_DNA"/>
</dbReference>
<protein>
    <submittedName>
        <fullName evidence="3">Uncharacterized protein</fullName>
    </submittedName>
</protein>
<organism evidence="3 4">
    <name type="scientific">Henosepilachna vigintioctopunctata</name>
    <dbReference type="NCBI Taxonomy" id="420089"/>
    <lineage>
        <taxon>Eukaryota</taxon>
        <taxon>Metazoa</taxon>
        <taxon>Ecdysozoa</taxon>
        <taxon>Arthropoda</taxon>
        <taxon>Hexapoda</taxon>
        <taxon>Insecta</taxon>
        <taxon>Pterygota</taxon>
        <taxon>Neoptera</taxon>
        <taxon>Endopterygota</taxon>
        <taxon>Coleoptera</taxon>
        <taxon>Polyphaga</taxon>
        <taxon>Cucujiformia</taxon>
        <taxon>Coccinelloidea</taxon>
        <taxon>Coccinellidae</taxon>
        <taxon>Epilachninae</taxon>
        <taxon>Epilachnini</taxon>
        <taxon>Henosepilachna</taxon>
    </lineage>
</organism>
<evidence type="ECO:0000313" key="4">
    <source>
        <dbReference type="Proteomes" id="UP001431783"/>
    </source>
</evidence>
<dbReference type="AlphaFoldDB" id="A0AAW1V8I5"/>
<gene>
    <name evidence="3" type="ORF">WA026_007120</name>
</gene>
<accession>A0AAW1V8I5</accession>
<evidence type="ECO:0000256" key="2">
    <source>
        <dbReference type="SAM" id="Phobius"/>
    </source>
</evidence>
<feature type="transmembrane region" description="Helical" evidence="2">
    <location>
        <begin position="70"/>
        <end position="87"/>
    </location>
</feature>
<reference evidence="3 4" key="1">
    <citation type="submission" date="2023-03" db="EMBL/GenBank/DDBJ databases">
        <title>Genome insight into feeding habits of ladybird beetles.</title>
        <authorList>
            <person name="Li H.-S."/>
            <person name="Huang Y.-H."/>
            <person name="Pang H."/>
        </authorList>
    </citation>
    <scope>NUCLEOTIDE SEQUENCE [LARGE SCALE GENOMIC DNA]</scope>
    <source>
        <strain evidence="3">SYSU_2023b</strain>
        <tissue evidence="3">Whole body</tissue>
    </source>
</reference>
<sequence length="113" mass="13282">MKTRRRRKEQVTTSTESTPNPQWEVRIRFKESVADVKETASGLFGKFSPDLDKTNFFYTKHLSEYSSTTINWLIAEAFYIVVIVVLYRRLNRELHPEHGNVEPDMIDKTNENS</sequence>